<evidence type="ECO:0000313" key="4">
    <source>
        <dbReference type="Proteomes" id="UP001202831"/>
    </source>
</evidence>
<proteinExistence type="predicted"/>
<keyword evidence="4" id="KW-1185">Reference proteome</keyword>
<evidence type="ECO:0000313" key="3">
    <source>
        <dbReference type="EMBL" id="MCL2913518.1"/>
    </source>
</evidence>
<dbReference type="PROSITE" id="PS51257">
    <property type="entry name" value="PROKAR_LIPOPROTEIN"/>
    <property type="match status" value="1"/>
</dbReference>
<dbReference type="Proteomes" id="UP001202831">
    <property type="component" value="Unassembled WGS sequence"/>
</dbReference>
<reference evidence="3 4" key="1">
    <citation type="submission" date="2022-01" db="EMBL/GenBank/DDBJ databases">
        <title>Whole genome-based taxonomy of the Shewanellaceae.</title>
        <authorList>
            <person name="Martin-Rodriguez A.J."/>
        </authorList>
    </citation>
    <scope>NUCLEOTIDE SEQUENCE [LARGE SCALE GENOMIC DNA]</scope>
    <source>
        <strain evidence="3 4">DSM 21332</strain>
    </source>
</reference>
<dbReference type="InterPro" id="IPR016087">
    <property type="entry name" value="Chalcone_isomerase"/>
</dbReference>
<name>A0ABT0N4Y7_9GAMM</name>
<evidence type="ECO:0000256" key="1">
    <source>
        <dbReference type="SAM" id="SignalP"/>
    </source>
</evidence>
<dbReference type="RefSeq" id="WP_249248264.1">
    <property type="nucleotide sequence ID" value="NZ_JAKIKT010000002.1"/>
</dbReference>
<comment type="caution">
    <text evidence="3">The sequence shown here is derived from an EMBL/GenBank/DDBJ whole genome shotgun (WGS) entry which is preliminary data.</text>
</comment>
<evidence type="ECO:0000259" key="2">
    <source>
        <dbReference type="Pfam" id="PF16036"/>
    </source>
</evidence>
<feature type="chain" id="PRO_5045370996" evidence="1">
    <location>
        <begin position="24"/>
        <end position="203"/>
    </location>
</feature>
<keyword evidence="3" id="KW-0413">Isomerase</keyword>
<organism evidence="3 4">
    <name type="scientific">Shewanella corallii</name>
    <dbReference type="NCBI Taxonomy" id="560080"/>
    <lineage>
        <taxon>Bacteria</taxon>
        <taxon>Pseudomonadati</taxon>
        <taxon>Pseudomonadota</taxon>
        <taxon>Gammaproteobacteria</taxon>
        <taxon>Alteromonadales</taxon>
        <taxon>Shewanellaceae</taxon>
        <taxon>Shewanella</taxon>
    </lineage>
</organism>
<dbReference type="EMBL" id="JAKIKT010000002">
    <property type="protein sequence ID" value="MCL2913518.1"/>
    <property type="molecule type" value="Genomic_DNA"/>
</dbReference>
<feature type="domain" description="Chalcone isomerase" evidence="2">
    <location>
        <begin position="68"/>
        <end position="197"/>
    </location>
</feature>
<dbReference type="Pfam" id="PF16036">
    <property type="entry name" value="Chalcone_3"/>
    <property type="match status" value="1"/>
</dbReference>
<dbReference type="GO" id="GO:0016853">
    <property type="term" value="F:isomerase activity"/>
    <property type="evidence" value="ECO:0007669"/>
    <property type="project" value="UniProtKB-KW"/>
</dbReference>
<sequence>MMKTTLNGTGLVLALLLSCNVYAVNIVTIVSEEWGPGKPISTQFQPDRDGEGSPSTLSWLEVGRGEMSVLWFNLYQASLLTPTGEYRQGDYPLKLDIRYQRDIEADDLVNATVEQWQHLNFSEQQILVWQQELLGLWPDVTDGERLAFECLSADSGNFYFNGELLGNVSSPGFAQAFLAIWLSENTSRPDLRAQLMGDKSCDC</sequence>
<accession>A0ABT0N4Y7</accession>
<feature type="signal peptide" evidence="1">
    <location>
        <begin position="1"/>
        <end position="23"/>
    </location>
</feature>
<keyword evidence="1" id="KW-0732">Signal</keyword>
<gene>
    <name evidence="3" type="ORF">L2725_06910</name>
</gene>
<protein>
    <submittedName>
        <fullName evidence="3">Chalcone isomerase family protein</fullName>
    </submittedName>
</protein>